<keyword evidence="8" id="KW-0614">Plasmid</keyword>
<dbReference type="Pfam" id="PF00482">
    <property type="entry name" value="T2SSF"/>
    <property type="match status" value="1"/>
</dbReference>
<evidence type="ECO:0000259" key="7">
    <source>
        <dbReference type="Pfam" id="PF00482"/>
    </source>
</evidence>
<dbReference type="AlphaFoldDB" id="W0I3W1"/>
<feature type="transmembrane region" description="Helical" evidence="6">
    <location>
        <begin position="90"/>
        <end position="107"/>
    </location>
</feature>
<feature type="transmembrane region" description="Helical" evidence="6">
    <location>
        <begin position="65"/>
        <end position="84"/>
    </location>
</feature>
<dbReference type="RefSeq" id="WP_025424235.1">
    <property type="nucleotide sequence ID" value="NZ_CP006570.1"/>
</dbReference>
<sequence>MYFLILTIGLLLLIYNLCRWRRFRLVFSQAQLSGVEHSSLRLPCKKVFTEWYGYALKGKQGHERLGLIISIVMFAIALAINSVWLHIRCWWFFPVLIWVLFMGQLHLGRRVHRKNFENNFPEVLSIVNAVVSTGNSVQQALQRCGNAIPGPLGATFDRIDRRLNLGEEPDRVFSDARQEFRFPEFHFFSIVILVSMDRGGQLKGLIGQISRIINNNKKISRRKIALTSEARTSAKIIASLPLLYLIGMKYFKPDDLEFILSDPIGRYVLYYTLGSIALGNLVNWCLLKRAT</sequence>
<evidence type="ECO:0000256" key="2">
    <source>
        <dbReference type="ARBA" id="ARBA00022475"/>
    </source>
</evidence>
<dbReference type="OrthoDB" id="5611741at2"/>
<evidence type="ECO:0000256" key="4">
    <source>
        <dbReference type="ARBA" id="ARBA00022989"/>
    </source>
</evidence>
<evidence type="ECO:0000256" key="3">
    <source>
        <dbReference type="ARBA" id="ARBA00022692"/>
    </source>
</evidence>
<organism evidence="8 9">
    <name type="scientific">Sodalis praecaptivus</name>
    <dbReference type="NCBI Taxonomy" id="1239307"/>
    <lineage>
        <taxon>Bacteria</taxon>
        <taxon>Pseudomonadati</taxon>
        <taxon>Pseudomonadota</taxon>
        <taxon>Gammaproteobacteria</taxon>
        <taxon>Enterobacterales</taxon>
        <taxon>Bruguierivoracaceae</taxon>
        <taxon>Sodalis</taxon>
    </lineage>
</organism>
<evidence type="ECO:0000256" key="5">
    <source>
        <dbReference type="ARBA" id="ARBA00023136"/>
    </source>
</evidence>
<keyword evidence="9" id="KW-1185">Reference proteome</keyword>
<dbReference type="GO" id="GO:0005886">
    <property type="term" value="C:plasma membrane"/>
    <property type="evidence" value="ECO:0007669"/>
    <property type="project" value="UniProtKB-SubCell"/>
</dbReference>
<name>W0I3W1_9GAMM</name>
<dbReference type="EMBL" id="CP006570">
    <property type="protein sequence ID" value="AHF79108.1"/>
    <property type="molecule type" value="Genomic_DNA"/>
</dbReference>
<proteinExistence type="predicted"/>
<protein>
    <submittedName>
        <fullName evidence="8">Flp pilus assembly protein B</fullName>
    </submittedName>
</protein>
<comment type="subcellular location">
    <subcellularLocation>
        <location evidence="1">Cell membrane</location>
        <topology evidence="1">Multi-pass membrane protein</topology>
    </subcellularLocation>
</comment>
<keyword evidence="4 6" id="KW-1133">Transmembrane helix</keyword>
<feature type="domain" description="Type II secretion system protein GspF" evidence="7">
    <location>
        <begin position="129"/>
        <end position="246"/>
    </location>
</feature>
<evidence type="ECO:0000256" key="6">
    <source>
        <dbReference type="SAM" id="Phobius"/>
    </source>
</evidence>
<evidence type="ECO:0000313" key="9">
    <source>
        <dbReference type="Proteomes" id="UP000019028"/>
    </source>
</evidence>
<evidence type="ECO:0000256" key="1">
    <source>
        <dbReference type="ARBA" id="ARBA00004651"/>
    </source>
</evidence>
<dbReference type="InterPro" id="IPR018076">
    <property type="entry name" value="T2SS_GspF_dom"/>
</dbReference>
<feature type="transmembrane region" description="Helical" evidence="6">
    <location>
        <begin position="230"/>
        <end position="247"/>
    </location>
</feature>
<feature type="transmembrane region" description="Helical" evidence="6">
    <location>
        <begin position="267"/>
        <end position="287"/>
    </location>
</feature>
<dbReference type="KEGG" id="sod:Sant_P0061"/>
<dbReference type="PANTHER" id="PTHR35007:SF2">
    <property type="entry name" value="PILUS ASSEMBLE PROTEIN"/>
    <property type="match status" value="1"/>
</dbReference>
<keyword evidence="3 6" id="KW-0812">Transmembrane</keyword>
<accession>W0I3W1</accession>
<evidence type="ECO:0000313" key="8">
    <source>
        <dbReference type="EMBL" id="AHF79108.1"/>
    </source>
</evidence>
<dbReference type="HOGENOM" id="CLU_064305_3_0_6"/>
<gene>
    <name evidence="8" type="primary">tadB</name>
    <name evidence="8" type="ORF">Sant_P0061</name>
</gene>
<dbReference type="PANTHER" id="PTHR35007">
    <property type="entry name" value="INTEGRAL MEMBRANE PROTEIN-RELATED"/>
    <property type="match status" value="1"/>
</dbReference>
<geneLocation type="plasmid" evidence="8 9">
    <name>pHS1</name>
</geneLocation>
<keyword evidence="2" id="KW-1003">Cell membrane</keyword>
<reference evidence="8 9" key="1">
    <citation type="journal article" date="2014" name="Genome Biol. Evol.">
        <title>Genome degeneration and adaptation in a nascent stage of symbiosis.</title>
        <authorList>
            <person name="Oakeson K.F."/>
            <person name="Gil R."/>
            <person name="Clayton A.L."/>
            <person name="Dunn D.M."/>
            <person name="von Niederhausern A.C."/>
            <person name="Hamil C."/>
            <person name="Aoyagi A."/>
            <person name="Duval B."/>
            <person name="Baca A."/>
            <person name="Silva F.J."/>
            <person name="Vallier A."/>
            <person name="Jackson D.G."/>
            <person name="Latorre A."/>
            <person name="Weiss R.B."/>
            <person name="Heddi A."/>
            <person name="Moya A."/>
            <person name="Dale C."/>
        </authorList>
    </citation>
    <scope>NUCLEOTIDE SEQUENCE [LARGE SCALE GENOMIC DNA]</scope>
    <source>
        <strain evidence="8 9">HS1</strain>
        <plasmid evidence="9">Plasmid pHS1</plasmid>
    </source>
</reference>
<dbReference type="Proteomes" id="UP000019028">
    <property type="component" value="Plasmid pHS1"/>
</dbReference>
<keyword evidence="5 6" id="KW-0472">Membrane</keyword>